<reference evidence="1 4" key="3">
    <citation type="submission" date="2023-07" db="EMBL/GenBank/DDBJ databases">
        <title>Genome content predicts the carbon catabolic preferences of heterotrophic bacteria.</title>
        <authorList>
            <person name="Gralka M."/>
        </authorList>
    </citation>
    <scope>NUCLEOTIDE SEQUENCE [LARGE SCALE GENOMIC DNA]</scope>
    <source>
        <strain evidence="1 4">4G03</strain>
    </source>
</reference>
<evidence type="ECO:0000313" key="1">
    <source>
        <dbReference type="EMBL" id="MDP2540444.1"/>
    </source>
</evidence>
<gene>
    <name evidence="2" type="ORF">CSC81_02640</name>
    <name evidence="1" type="ORF">Q8W23_03040</name>
</gene>
<dbReference type="RefSeq" id="WP_099214227.1">
    <property type="nucleotide sequence ID" value="NZ_JAUYVU010000002.1"/>
</dbReference>
<dbReference type="EMBL" id="PDUU01000003">
    <property type="protein sequence ID" value="PHN98405.1"/>
    <property type="molecule type" value="Genomic_DNA"/>
</dbReference>
<reference evidence="2 3" key="1">
    <citation type="journal article" date="2016" name="Nat. Commun.">
        <title>Microbial interactions lead to rapid micro-scale successions on model marine particles.</title>
        <authorList>
            <person name="Datta M.S."/>
            <person name="Sliwerska E."/>
            <person name="Gore J."/>
            <person name="Polz M.F."/>
            <person name="Cordero O.X."/>
        </authorList>
    </citation>
    <scope>NUCLEOTIDE SEQUENCE [LARGE SCALE GENOMIC DNA]</scope>
    <source>
        <strain evidence="2 3">4G03</strain>
    </source>
</reference>
<evidence type="ECO:0000313" key="2">
    <source>
        <dbReference type="EMBL" id="PHN98405.1"/>
    </source>
</evidence>
<accession>A0A2G1BXT0</accession>
<evidence type="ECO:0000313" key="3">
    <source>
        <dbReference type="Proteomes" id="UP000222163"/>
    </source>
</evidence>
<dbReference type="AlphaFoldDB" id="A0A2G1BXT0"/>
<name>A0A2G1BXT0_9FLAO</name>
<dbReference type="EMBL" id="JAUYVU010000002">
    <property type="protein sequence ID" value="MDP2540444.1"/>
    <property type="molecule type" value="Genomic_DNA"/>
</dbReference>
<dbReference type="Proteomes" id="UP001242342">
    <property type="component" value="Unassembled WGS sequence"/>
</dbReference>
<sequence>MKHFTLFPLIFLLLVLNCKNYTSKKTQNNLNSSQSISKTQDYYFTVNFEFTKEDYQLISKSKNEGNLLFDVQTPTDMFLVAYKNEELFFYSELNDPLTIRPVGEREIEKTIESGSENINLPQKFTQKSNIKQLEIYIYKVNGYIEDFDTEVYSKEKIKQLEKEELIEKRYTIDAKQLVNFLNQ</sequence>
<protein>
    <submittedName>
        <fullName evidence="2">Uncharacterized protein</fullName>
    </submittedName>
</protein>
<reference evidence="2" key="2">
    <citation type="submission" date="2017-10" db="EMBL/GenBank/DDBJ databases">
        <authorList>
            <person name="Enke T.N."/>
            <person name="Cordero O.X."/>
        </authorList>
    </citation>
    <scope>NUCLEOTIDE SEQUENCE</scope>
    <source>
        <strain evidence="2">4G03</strain>
    </source>
</reference>
<proteinExistence type="predicted"/>
<comment type="caution">
    <text evidence="2">The sequence shown here is derived from an EMBL/GenBank/DDBJ whole genome shotgun (WGS) entry which is preliminary data.</text>
</comment>
<organism evidence="2 3">
    <name type="scientific">Tenacibaculum discolor</name>
    <dbReference type="NCBI Taxonomy" id="361581"/>
    <lineage>
        <taxon>Bacteria</taxon>
        <taxon>Pseudomonadati</taxon>
        <taxon>Bacteroidota</taxon>
        <taxon>Flavobacteriia</taxon>
        <taxon>Flavobacteriales</taxon>
        <taxon>Flavobacteriaceae</taxon>
        <taxon>Tenacibaculum</taxon>
    </lineage>
</organism>
<dbReference type="Proteomes" id="UP000222163">
    <property type="component" value="Unassembled WGS sequence"/>
</dbReference>
<evidence type="ECO:0000313" key="4">
    <source>
        <dbReference type="Proteomes" id="UP001242342"/>
    </source>
</evidence>
<keyword evidence="4" id="KW-1185">Reference proteome</keyword>